<organism evidence="4 5">
    <name type="scientific">Fonsecaea monophora</name>
    <dbReference type="NCBI Taxonomy" id="254056"/>
    <lineage>
        <taxon>Eukaryota</taxon>
        <taxon>Fungi</taxon>
        <taxon>Dikarya</taxon>
        <taxon>Ascomycota</taxon>
        <taxon>Pezizomycotina</taxon>
        <taxon>Eurotiomycetes</taxon>
        <taxon>Chaetothyriomycetidae</taxon>
        <taxon>Chaetothyriales</taxon>
        <taxon>Herpotrichiellaceae</taxon>
        <taxon>Fonsecaea</taxon>
    </lineage>
</organism>
<keyword evidence="5" id="KW-1185">Reference proteome</keyword>
<reference evidence="4 5" key="1">
    <citation type="submission" date="2016-03" db="EMBL/GenBank/DDBJ databases">
        <title>Draft genome sequence of the Fonsecaea monophora CBS 269.37.</title>
        <authorList>
            <person name="Bombassaro A."/>
            <person name="Vinicius W.A."/>
            <person name="De Hoog S."/>
            <person name="Sun J."/>
            <person name="Souza E.M."/>
            <person name="Raittz R.T."/>
            <person name="Costa F."/>
            <person name="Leao A.C."/>
            <person name="Tadra-Sfeir M.Z."/>
            <person name="Baura V."/>
            <person name="Balsanelli E."/>
            <person name="Pedrosa F.O."/>
            <person name="Moreno L.F."/>
            <person name="Steffens M.B."/>
            <person name="Xi L."/>
            <person name="Bocca A.L."/>
            <person name="Felipe M.S."/>
            <person name="Teixeira M."/>
            <person name="Telles Filho F.Q."/>
            <person name="Azevedo C.M."/>
            <person name="Gomes R."/>
            <person name="Vicente V.A."/>
        </authorList>
    </citation>
    <scope>NUCLEOTIDE SEQUENCE [LARGE SCALE GENOMIC DNA]</scope>
    <source>
        <strain evidence="4 5">CBS 269.37</strain>
    </source>
</reference>
<evidence type="ECO:0000256" key="1">
    <source>
        <dbReference type="ARBA" id="ARBA00006484"/>
    </source>
</evidence>
<keyword evidence="3" id="KW-0560">Oxidoreductase</keyword>
<evidence type="ECO:0000313" key="5">
    <source>
        <dbReference type="Proteomes" id="UP000077002"/>
    </source>
</evidence>
<dbReference type="Proteomes" id="UP000077002">
    <property type="component" value="Unassembled WGS sequence"/>
</dbReference>
<evidence type="ECO:0000256" key="2">
    <source>
        <dbReference type="ARBA" id="ARBA00022857"/>
    </source>
</evidence>
<dbReference type="Gene3D" id="3.40.50.720">
    <property type="entry name" value="NAD(P)-binding Rossmann-like Domain"/>
    <property type="match status" value="1"/>
</dbReference>
<accession>A0A177FIP5</accession>
<dbReference type="Pfam" id="PF00106">
    <property type="entry name" value="adh_short"/>
    <property type="match status" value="1"/>
</dbReference>
<gene>
    <name evidence="4" type="ORF">AYO21_02096</name>
</gene>
<dbReference type="GO" id="GO:0016491">
    <property type="term" value="F:oxidoreductase activity"/>
    <property type="evidence" value="ECO:0007669"/>
    <property type="project" value="UniProtKB-KW"/>
</dbReference>
<comment type="caution">
    <text evidence="4">The sequence shown here is derived from an EMBL/GenBank/DDBJ whole genome shotgun (WGS) entry which is preliminary data.</text>
</comment>
<name>A0A177FIP5_9EURO</name>
<dbReference type="GeneID" id="34597272"/>
<dbReference type="RefSeq" id="XP_022515462.1">
    <property type="nucleotide sequence ID" value="XM_022652076.1"/>
</dbReference>
<evidence type="ECO:0000256" key="3">
    <source>
        <dbReference type="ARBA" id="ARBA00023002"/>
    </source>
</evidence>
<dbReference type="OrthoDB" id="191139at2759"/>
<dbReference type="SUPFAM" id="SSF51735">
    <property type="entry name" value="NAD(P)-binding Rossmann-fold domains"/>
    <property type="match status" value="1"/>
</dbReference>
<evidence type="ECO:0008006" key="6">
    <source>
        <dbReference type="Google" id="ProtNLM"/>
    </source>
</evidence>
<dbReference type="EMBL" id="LVKK01000009">
    <property type="protein sequence ID" value="OAG43510.1"/>
    <property type="molecule type" value="Genomic_DNA"/>
</dbReference>
<dbReference type="AlphaFoldDB" id="A0A177FIP5"/>
<protein>
    <recommendedName>
        <fullName evidence="6">NAD(P)-binding protein</fullName>
    </recommendedName>
</protein>
<comment type="similarity">
    <text evidence="1">Belongs to the short-chain dehydrogenases/reductases (SDR) family.</text>
</comment>
<evidence type="ECO:0000313" key="4">
    <source>
        <dbReference type="EMBL" id="OAG43510.1"/>
    </source>
</evidence>
<dbReference type="InterPro" id="IPR002347">
    <property type="entry name" value="SDR_fam"/>
</dbReference>
<dbReference type="PANTHER" id="PTHR24320:SF282">
    <property type="entry name" value="WW DOMAIN-CONTAINING OXIDOREDUCTASE"/>
    <property type="match status" value="1"/>
</dbReference>
<sequence>MSPKLNWTPDSLPSLEGRTYVVTGGNAGIGSWTVHHLALRGATVYLTSRSAERGAAAISSIAAAINKTHPEVEAGDVAGRIHLVVMDLMSLRSVVAGASRIRAECTRLHGVVNSAGIMATPYLLSEDGYESQWQTNYLAHWLLTWHLLPLLESTARASPEGSVRVVNVSSMGHAATFKEGIRFADTGLKDAFTFRRYAQSKLANILHANALHARYNNNNNTGDNAATSPPARIWSLSLHPGNIDTQLNSRAWGGSALTPILRCMGAYITPEQGSYNSLWAVAGSAGVQVTRAMSGHYFVPVGEQKTPSKQAQDPEGALARRLWDWTEREMGAKGFLDAI</sequence>
<dbReference type="PANTHER" id="PTHR24320">
    <property type="entry name" value="RETINOL DEHYDROGENASE"/>
    <property type="match status" value="1"/>
</dbReference>
<keyword evidence="2" id="KW-0521">NADP</keyword>
<dbReference type="InterPro" id="IPR036291">
    <property type="entry name" value="NAD(P)-bd_dom_sf"/>
</dbReference>
<proteinExistence type="inferred from homology"/>
<dbReference type="PRINTS" id="PR00081">
    <property type="entry name" value="GDHRDH"/>
</dbReference>